<feature type="region of interest" description="Disordered" evidence="1">
    <location>
        <begin position="259"/>
        <end position="296"/>
    </location>
</feature>
<sequence>MASLTSTGKAVGIQFASLLEIIEPELKLSFLDQLQRFELWAFSLGLYNTGHSSIDYKFRDSPPLFKYALGLLRDLEQALTSRRCSLAPSYCRCVMVNIVQVAEVSTGEEASPDGDSPNDSSDETDGSDEDEDFSSYQDSHLVEEYLNNISTTVDRLYALSFRIRDPAMRTGLSRAATYTEIDQESDIDLIASFRQWDLTHLVELFRLWRKQDSVDDHFLVRRLAQANTRRRQQFKYWAYCKDQLQDEGRTGLDNGLTHFPRPMGEHNHGALAAHTEPDPTLSSEHAGAPDSDSASHQRRVAYFSLPRLRMEASETTPRTQPASNISKRASMAPEGSLKSSVHDDWANNVKQIDIVIRGVGSMIARLLPNEEVEPVLVERLRKHFSYISWTEFRFTDSNDIPVPIDYDTLYGSMTIFAHPSINRGHTVPPHAIHQDESTQESPQSSTNTRQIAAQGDQKVAFRGKNKSRSSGWYVT</sequence>
<feature type="compositionally biased region" description="Acidic residues" evidence="1">
    <location>
        <begin position="120"/>
        <end position="133"/>
    </location>
</feature>
<dbReference type="RefSeq" id="XP_041552525.1">
    <property type="nucleotide sequence ID" value="XM_041699440.1"/>
</dbReference>
<dbReference type="PANTHER" id="PTHR35391">
    <property type="entry name" value="C2H2-TYPE DOMAIN-CONTAINING PROTEIN-RELATED"/>
    <property type="match status" value="1"/>
</dbReference>
<dbReference type="Proteomes" id="UP000654913">
    <property type="component" value="Chromosome 2"/>
</dbReference>
<dbReference type="EMBL" id="AP024444">
    <property type="protein sequence ID" value="BCS20331.1"/>
    <property type="molecule type" value="Genomic_DNA"/>
</dbReference>
<evidence type="ECO:0000313" key="2">
    <source>
        <dbReference type="EMBL" id="BCS20331.1"/>
    </source>
</evidence>
<accession>A0A7R7XFI2</accession>
<evidence type="ECO:0000256" key="1">
    <source>
        <dbReference type="SAM" id="MobiDB-lite"/>
    </source>
</evidence>
<name>A0A7R7XFI2_9EURO</name>
<feature type="compositionally biased region" description="Polar residues" evidence="1">
    <location>
        <begin position="313"/>
        <end position="327"/>
    </location>
</feature>
<feature type="region of interest" description="Disordered" evidence="1">
    <location>
        <begin position="424"/>
        <end position="475"/>
    </location>
</feature>
<organism evidence="2 3">
    <name type="scientific">Aspergillus puulaauensis</name>
    <dbReference type="NCBI Taxonomy" id="1220207"/>
    <lineage>
        <taxon>Eukaryota</taxon>
        <taxon>Fungi</taxon>
        <taxon>Dikarya</taxon>
        <taxon>Ascomycota</taxon>
        <taxon>Pezizomycotina</taxon>
        <taxon>Eurotiomycetes</taxon>
        <taxon>Eurotiomycetidae</taxon>
        <taxon>Eurotiales</taxon>
        <taxon>Aspergillaceae</taxon>
        <taxon>Aspergillus</taxon>
    </lineage>
</organism>
<evidence type="ECO:0000313" key="3">
    <source>
        <dbReference type="Proteomes" id="UP000654913"/>
    </source>
</evidence>
<proteinExistence type="predicted"/>
<gene>
    <name evidence="2" type="ORF">APUU_20763S</name>
</gene>
<feature type="region of interest" description="Disordered" evidence="1">
    <location>
        <begin position="312"/>
        <end position="340"/>
    </location>
</feature>
<reference evidence="2" key="1">
    <citation type="submission" date="2021-01" db="EMBL/GenBank/DDBJ databases">
        <authorList>
            <consortium name="Aspergillus puulaauensis MK2 genome sequencing consortium"/>
            <person name="Kazuki M."/>
            <person name="Futagami T."/>
        </authorList>
    </citation>
    <scope>NUCLEOTIDE SEQUENCE</scope>
    <source>
        <strain evidence="2">MK2</strain>
    </source>
</reference>
<dbReference type="KEGG" id="apuu:APUU_20763S"/>
<protein>
    <submittedName>
        <fullName evidence="2">Uncharacterized protein</fullName>
    </submittedName>
</protein>
<feature type="compositionally biased region" description="Polar residues" evidence="1">
    <location>
        <begin position="439"/>
        <end position="451"/>
    </location>
</feature>
<feature type="region of interest" description="Disordered" evidence="1">
    <location>
        <begin position="106"/>
        <end position="133"/>
    </location>
</feature>
<dbReference type="PANTHER" id="PTHR35391:SF5">
    <property type="entry name" value="DUF6590 DOMAIN-CONTAINING PROTEIN"/>
    <property type="match status" value="1"/>
</dbReference>
<reference evidence="2" key="2">
    <citation type="submission" date="2021-02" db="EMBL/GenBank/DDBJ databases">
        <title>Aspergillus puulaauensis MK2 genome sequence.</title>
        <authorList>
            <person name="Futagami T."/>
            <person name="Mori K."/>
            <person name="Kadooka C."/>
            <person name="Tanaka T."/>
        </authorList>
    </citation>
    <scope>NUCLEOTIDE SEQUENCE</scope>
    <source>
        <strain evidence="2">MK2</strain>
    </source>
</reference>
<dbReference type="OrthoDB" id="6133115at2759"/>
<dbReference type="GeneID" id="64970336"/>
<keyword evidence="3" id="KW-1185">Reference proteome</keyword>
<dbReference type="AlphaFoldDB" id="A0A7R7XFI2"/>